<keyword evidence="2" id="KW-1185">Reference proteome</keyword>
<dbReference type="Proteomes" id="UP000832097">
    <property type="component" value="Chromosome"/>
</dbReference>
<dbReference type="Gene3D" id="3.30.110.170">
    <property type="entry name" value="Protein of unknown function (DUF541), domain 1"/>
    <property type="match status" value="1"/>
</dbReference>
<organism evidence="1 2">
    <name type="scientific">Agromyces larvae</name>
    <dbReference type="NCBI Taxonomy" id="2929802"/>
    <lineage>
        <taxon>Bacteria</taxon>
        <taxon>Bacillati</taxon>
        <taxon>Actinomycetota</taxon>
        <taxon>Actinomycetes</taxon>
        <taxon>Micrococcales</taxon>
        <taxon>Microbacteriaceae</taxon>
        <taxon>Agromyces</taxon>
    </lineage>
</organism>
<name>A0ABY4C3F6_9MICO</name>
<evidence type="ECO:0000313" key="2">
    <source>
        <dbReference type="Proteomes" id="UP000832097"/>
    </source>
</evidence>
<proteinExistence type="predicted"/>
<protein>
    <submittedName>
        <fullName evidence="1">SIMPL domain-containing protein</fullName>
    </submittedName>
</protein>
<evidence type="ECO:0000313" key="1">
    <source>
        <dbReference type="EMBL" id="UOE45524.1"/>
    </source>
</evidence>
<reference evidence="1 2" key="1">
    <citation type="submission" date="2022-03" db="EMBL/GenBank/DDBJ databases">
        <title>Mucilaginibacter sp. isolated from the gut of Protaetia brevitarsis seulensis larvae.</title>
        <authorList>
            <person name="Won M."/>
            <person name="Kim S.-J."/>
            <person name="Kwon S.-W."/>
        </authorList>
    </citation>
    <scope>NUCLEOTIDE SEQUENCE [LARGE SCALE GENOMIC DNA]</scope>
    <source>
        <strain evidence="1 2">CFWR-12</strain>
    </source>
</reference>
<dbReference type="RefSeq" id="WP_243558123.1">
    <property type="nucleotide sequence ID" value="NZ_CP094528.1"/>
</dbReference>
<accession>A0ABY4C3F6</accession>
<sequence length="229" mass="24464">MPDPVVITVLGSAETHHPAERATVTVSISFEAADRGRSFEPVSRLHSELGEQLRTLAALDPAPLTWWSAGQLRTASYRPWNKDGKVLPPVHRTTAEIEAKFADFATLADWTSRVALVDGVTVVGIDWALTERTRDRLRERVRDDAVRSARRKAEAYAASLGLGAVVPVAIADPGMLEAGMQSYAGGAPAGVRAMAAAGGGNGGPSIDFTPRHLTIEASVHARFEALPEH</sequence>
<gene>
    <name evidence="1" type="ORF">MTO99_07140</name>
</gene>
<dbReference type="InterPro" id="IPR007497">
    <property type="entry name" value="SIMPL/DUF541"/>
</dbReference>
<dbReference type="EMBL" id="CP094528">
    <property type="protein sequence ID" value="UOE45524.1"/>
    <property type="molecule type" value="Genomic_DNA"/>
</dbReference>
<dbReference type="Pfam" id="PF04402">
    <property type="entry name" value="SIMPL"/>
    <property type="match status" value="1"/>
</dbReference>